<protein>
    <submittedName>
        <fullName evidence="2">Deltameth_res domain-containing protein</fullName>
    </submittedName>
</protein>
<dbReference type="Pfam" id="PF16020">
    <property type="entry name" value="Deltameth_res"/>
    <property type="match status" value="1"/>
</dbReference>
<evidence type="ECO:0000256" key="1">
    <source>
        <dbReference type="SAM" id="MobiDB-lite"/>
    </source>
</evidence>
<keyword evidence="3" id="KW-1185">Reference proteome</keyword>
<dbReference type="InterPro" id="IPR031973">
    <property type="entry name" value="Deltameth_res_prag01"/>
</dbReference>
<feature type="region of interest" description="Disordered" evidence="1">
    <location>
        <begin position="373"/>
        <end position="446"/>
    </location>
</feature>
<feature type="compositionally biased region" description="Low complexity" evidence="1">
    <location>
        <begin position="380"/>
        <end position="391"/>
    </location>
</feature>
<sequence>MIGRALFQSARRVLVQQAKRRSHHDVPANPGPPCTYDMMPIPSQSYQKVHAELQTKFNTYLAVSLTLLTASIASAVYSNLWIYEELQPPRSWRERNSLLSLMRVLTLFVICHLAVTCNGQASFGIIDGHTAVEKGVLTLGTELEGVDDTELVSSENKGDKDYSDDVLVIPNEFPDTLTRICYPRTPLMRDRFCIGNVDAFALACAGGRPPLQLAPFCQGFDDICDRFDFPEDEWCEKDFSVYRRHCAFSGRTPCEDCSTRFEDCSCEPYVCLWRQKGLDSARWCQKYELFCNAESRRKSAEKLVSVLESSIRLHTHCYTLWNVARTICNPFRNKYDFKRCQKFLIDCELLGDFQEEDQEEAFLVEAEKEVNKEKGKINGTDPSSTSTVPKKTVTEEEDTKMSLPSSTTDHTTVQMKQTTSSTTSPKTDSSARPKNPFSHLRLASQR</sequence>
<dbReference type="EnsemblMetazoa" id="PPA25498.1">
    <property type="protein sequence ID" value="PPA25498.1"/>
    <property type="gene ID" value="WBGene00115052"/>
</dbReference>
<dbReference type="AlphaFoldDB" id="A0A2A6B459"/>
<feature type="compositionally biased region" description="Low complexity" evidence="1">
    <location>
        <begin position="418"/>
        <end position="430"/>
    </location>
</feature>
<gene>
    <name evidence="2" type="primary">WBGene00115052</name>
</gene>
<accession>A0A2A6B459</accession>
<feature type="compositionally biased region" description="Polar residues" evidence="1">
    <location>
        <begin position="402"/>
        <end position="417"/>
    </location>
</feature>
<evidence type="ECO:0000313" key="2">
    <source>
        <dbReference type="EnsemblMetazoa" id="PPA25498.1"/>
    </source>
</evidence>
<proteinExistence type="predicted"/>
<reference evidence="3" key="1">
    <citation type="journal article" date="2008" name="Nat. Genet.">
        <title>The Pristionchus pacificus genome provides a unique perspective on nematode lifestyle and parasitism.</title>
        <authorList>
            <person name="Dieterich C."/>
            <person name="Clifton S.W."/>
            <person name="Schuster L.N."/>
            <person name="Chinwalla A."/>
            <person name="Delehaunty K."/>
            <person name="Dinkelacker I."/>
            <person name="Fulton L."/>
            <person name="Fulton R."/>
            <person name="Godfrey J."/>
            <person name="Minx P."/>
            <person name="Mitreva M."/>
            <person name="Roeseler W."/>
            <person name="Tian H."/>
            <person name="Witte H."/>
            <person name="Yang S.P."/>
            <person name="Wilson R.K."/>
            <person name="Sommer R.J."/>
        </authorList>
    </citation>
    <scope>NUCLEOTIDE SEQUENCE [LARGE SCALE GENOMIC DNA]</scope>
    <source>
        <strain evidence="3">PS312</strain>
    </source>
</reference>
<evidence type="ECO:0000313" key="3">
    <source>
        <dbReference type="Proteomes" id="UP000005239"/>
    </source>
</evidence>
<reference evidence="2" key="2">
    <citation type="submission" date="2022-06" db="UniProtKB">
        <authorList>
            <consortium name="EnsemblMetazoa"/>
        </authorList>
    </citation>
    <scope>IDENTIFICATION</scope>
    <source>
        <strain evidence="2">PS312</strain>
    </source>
</reference>
<name>A0A2A6B459_PRIPA</name>
<organism evidence="2 3">
    <name type="scientific">Pristionchus pacificus</name>
    <name type="common">Parasitic nematode worm</name>
    <dbReference type="NCBI Taxonomy" id="54126"/>
    <lineage>
        <taxon>Eukaryota</taxon>
        <taxon>Metazoa</taxon>
        <taxon>Ecdysozoa</taxon>
        <taxon>Nematoda</taxon>
        <taxon>Chromadorea</taxon>
        <taxon>Rhabditida</taxon>
        <taxon>Rhabditina</taxon>
        <taxon>Diplogasteromorpha</taxon>
        <taxon>Diplogasteroidea</taxon>
        <taxon>Neodiplogasteridae</taxon>
        <taxon>Pristionchus</taxon>
    </lineage>
</organism>
<dbReference type="Proteomes" id="UP000005239">
    <property type="component" value="Unassembled WGS sequence"/>
</dbReference>
<accession>A0A8R1UHM7</accession>